<comment type="function">
    <text evidence="3">With LigD forms a non-homologous end joining (NHEJ) DNA repair enzyme, which repairs dsDNA breaks with reduced fidelity. Binds linear dsDNA with 5'- and 3'- overhangs but not closed circular dsDNA nor ssDNA. Recruits and stimulates the ligase activity of LigD.</text>
</comment>
<dbReference type="HAMAP" id="MF_01875">
    <property type="entry name" value="Prokaryotic_Ku"/>
    <property type="match status" value="1"/>
</dbReference>
<dbReference type="Gene3D" id="2.40.290.10">
    <property type="match status" value="1"/>
</dbReference>
<evidence type="ECO:0000259" key="5">
    <source>
        <dbReference type="SMART" id="SM00559"/>
    </source>
</evidence>
<evidence type="ECO:0000313" key="6">
    <source>
        <dbReference type="EMBL" id="UTI66089.1"/>
    </source>
</evidence>
<dbReference type="Pfam" id="PF02735">
    <property type="entry name" value="Ku"/>
    <property type="match status" value="1"/>
</dbReference>
<keyword evidence="1 3" id="KW-0238">DNA-binding</keyword>
<accession>A0ABY5DYR7</accession>
<dbReference type="Proteomes" id="UP001056035">
    <property type="component" value="Chromosome"/>
</dbReference>
<dbReference type="PANTHER" id="PTHR41251">
    <property type="entry name" value="NON-HOMOLOGOUS END JOINING PROTEIN KU"/>
    <property type="match status" value="1"/>
</dbReference>
<dbReference type="EMBL" id="CP098502">
    <property type="protein sequence ID" value="UTI66089.1"/>
    <property type="molecule type" value="Genomic_DNA"/>
</dbReference>
<evidence type="ECO:0000256" key="3">
    <source>
        <dbReference type="HAMAP-Rule" id="MF_01875"/>
    </source>
</evidence>
<dbReference type="InterPro" id="IPR009187">
    <property type="entry name" value="Prok_Ku"/>
</dbReference>
<feature type="compositionally biased region" description="Basic residues" evidence="4">
    <location>
        <begin position="282"/>
        <end position="301"/>
    </location>
</feature>
<feature type="compositionally biased region" description="Low complexity" evidence="4">
    <location>
        <begin position="269"/>
        <end position="279"/>
    </location>
</feature>
<dbReference type="InterPro" id="IPR016194">
    <property type="entry name" value="SPOC-like_C_dom_sf"/>
</dbReference>
<comment type="subunit">
    <text evidence="3">Homodimer. Interacts with LigD.</text>
</comment>
<feature type="domain" description="Ku" evidence="5">
    <location>
        <begin position="53"/>
        <end position="181"/>
    </location>
</feature>
<feature type="region of interest" description="Disordered" evidence="4">
    <location>
        <begin position="231"/>
        <end position="301"/>
    </location>
</feature>
<name>A0ABY5DYR7_9ACTN</name>
<keyword evidence="7" id="KW-1185">Reference proteome</keyword>
<keyword evidence="3" id="KW-0227">DNA damage</keyword>
<evidence type="ECO:0000313" key="7">
    <source>
        <dbReference type="Proteomes" id="UP001056035"/>
    </source>
</evidence>
<reference evidence="6 7" key="1">
    <citation type="submission" date="2022-06" db="EMBL/GenBank/DDBJ databases">
        <title>Paraconexibacter antarcticus.</title>
        <authorList>
            <person name="Kim C.S."/>
        </authorList>
    </citation>
    <scope>NUCLEOTIDE SEQUENCE [LARGE SCALE GENOMIC DNA]</scope>
    <source>
        <strain evidence="6 7">02-257</strain>
    </source>
</reference>
<proteinExistence type="inferred from homology"/>
<dbReference type="PANTHER" id="PTHR41251:SF1">
    <property type="entry name" value="NON-HOMOLOGOUS END JOINING PROTEIN KU"/>
    <property type="match status" value="1"/>
</dbReference>
<gene>
    <name evidence="3" type="primary">ku</name>
    <name evidence="6" type="ORF">NBH00_07755</name>
</gene>
<dbReference type="InterPro" id="IPR006164">
    <property type="entry name" value="DNA_bd_Ku70/Ku80"/>
</dbReference>
<sequence length="301" mass="32947">MPRSLMNAAVVFGDVAVAVKLHTATTSERVHFHEVHAKDGARIEHRRFCTEEDKEVPYEEVVRGHEIRDGEYAVLTPEQLAAATPDGDRTIRIEAFVPAADIDPILRDKAYHLGAGDDAGAAYRLLHDALVKTGRAGIAFFVFHDRERLAAVLPHDGVLVLQTLRPADTVVDLDELRPDEGKDAPRAPTAKERKMAGQLIDALHEPFRPEDHEDEHRALVMKLIEAKAAGEEIEVPEAEDVETPDDLAAALEASLADRGHGGRRRRAAPKAAAKPSGSGRRSPARAKRKTPAKTKTKKKQG</sequence>
<evidence type="ECO:0000256" key="1">
    <source>
        <dbReference type="ARBA" id="ARBA00023125"/>
    </source>
</evidence>
<keyword evidence="2 3" id="KW-0233">DNA recombination</keyword>
<keyword evidence="3" id="KW-0234">DNA repair</keyword>
<comment type="similarity">
    <text evidence="3">Belongs to the prokaryotic Ku family.</text>
</comment>
<evidence type="ECO:0000256" key="4">
    <source>
        <dbReference type="SAM" id="MobiDB-lite"/>
    </source>
</evidence>
<protein>
    <recommendedName>
        <fullName evidence="3">Non-homologous end joining protein Ku</fullName>
    </recommendedName>
</protein>
<dbReference type="NCBIfam" id="TIGR02772">
    <property type="entry name" value="Ku_bact"/>
    <property type="match status" value="1"/>
</dbReference>
<feature type="compositionally biased region" description="Acidic residues" evidence="4">
    <location>
        <begin position="231"/>
        <end position="245"/>
    </location>
</feature>
<dbReference type="SMART" id="SM00559">
    <property type="entry name" value="Ku78"/>
    <property type="match status" value="1"/>
</dbReference>
<evidence type="ECO:0000256" key="2">
    <source>
        <dbReference type="ARBA" id="ARBA00023172"/>
    </source>
</evidence>
<organism evidence="6 7">
    <name type="scientific">Paraconexibacter antarcticus</name>
    <dbReference type="NCBI Taxonomy" id="2949664"/>
    <lineage>
        <taxon>Bacteria</taxon>
        <taxon>Bacillati</taxon>
        <taxon>Actinomycetota</taxon>
        <taxon>Thermoleophilia</taxon>
        <taxon>Solirubrobacterales</taxon>
        <taxon>Paraconexibacteraceae</taxon>
        <taxon>Paraconexibacter</taxon>
    </lineage>
</organism>
<dbReference type="PIRSF" id="PIRSF006493">
    <property type="entry name" value="Prok_Ku"/>
    <property type="match status" value="1"/>
</dbReference>
<dbReference type="RefSeq" id="WP_254572767.1">
    <property type="nucleotide sequence ID" value="NZ_CP098502.1"/>
</dbReference>
<dbReference type="SUPFAM" id="SSF100939">
    <property type="entry name" value="SPOC domain-like"/>
    <property type="match status" value="1"/>
</dbReference>